<dbReference type="Proteomes" id="UP000476055">
    <property type="component" value="Unassembled WGS sequence"/>
</dbReference>
<reference evidence="2 3" key="1">
    <citation type="submission" date="2019-08" db="EMBL/GenBank/DDBJ databases">
        <title>In-depth cultivation of the pig gut microbiome towards novel bacterial diversity and tailored functional studies.</title>
        <authorList>
            <person name="Wylensek D."/>
            <person name="Hitch T.C.A."/>
            <person name="Clavel T."/>
        </authorList>
    </citation>
    <scope>NUCLEOTIDE SEQUENCE [LARGE SCALE GENOMIC DNA]</scope>
    <source>
        <strain evidence="2 3">WCA3-601-WT-6H</strain>
    </source>
</reference>
<dbReference type="RefSeq" id="WP_118550313.1">
    <property type="nucleotide sequence ID" value="NZ_VUMU01000002.1"/>
</dbReference>
<dbReference type="AlphaFoldDB" id="A0A6L5YG46"/>
<dbReference type="EMBL" id="VUMU01000002">
    <property type="protein sequence ID" value="MST57244.1"/>
    <property type="molecule type" value="Genomic_DNA"/>
</dbReference>
<evidence type="ECO:0000313" key="3">
    <source>
        <dbReference type="Proteomes" id="UP000476055"/>
    </source>
</evidence>
<dbReference type="Pfam" id="PF07486">
    <property type="entry name" value="Hydrolase_2"/>
    <property type="match status" value="1"/>
</dbReference>
<keyword evidence="2" id="KW-0378">Hydrolase</keyword>
<feature type="domain" description="Cell wall hydrolase SleB" evidence="1">
    <location>
        <begin position="93"/>
        <end position="199"/>
    </location>
</feature>
<dbReference type="InterPro" id="IPR042047">
    <property type="entry name" value="SleB_dom1"/>
</dbReference>
<dbReference type="GO" id="GO:0016787">
    <property type="term" value="F:hydrolase activity"/>
    <property type="evidence" value="ECO:0007669"/>
    <property type="project" value="UniProtKB-KW"/>
</dbReference>
<comment type="caution">
    <text evidence="2">The sequence shown here is derived from an EMBL/GenBank/DDBJ whole genome shotgun (WGS) entry which is preliminary data.</text>
</comment>
<proteinExistence type="predicted"/>
<evidence type="ECO:0000313" key="2">
    <source>
        <dbReference type="EMBL" id="MST57244.1"/>
    </source>
</evidence>
<sequence length="201" mass="22737">MYKRALTVLLTAHLLFLAGFLCLGQMEEIQRNLQIKVPVAADSESRMIGIASRTSSGQRVVDCNELQRNSRYHLDMVELEVLLKIVEAEAGCEDEEGKLLVANVILNRLNSDKFPDSVSEIVFQQENGITQFSPVSDGSYDRVQISEETVRAVGRALDGEDISEGALYFAARDYADSKRMRWFDEKLTLLFRHGGHEFFKE</sequence>
<protein>
    <submittedName>
        <fullName evidence="2">Cell wall hydrolase</fullName>
    </submittedName>
</protein>
<organism evidence="2 3">
    <name type="scientific">Waltera intestinalis</name>
    <dbReference type="NCBI Taxonomy" id="2606635"/>
    <lineage>
        <taxon>Bacteria</taxon>
        <taxon>Bacillati</taxon>
        <taxon>Bacillota</taxon>
        <taxon>Clostridia</taxon>
        <taxon>Lachnospirales</taxon>
        <taxon>Lachnospiraceae</taxon>
        <taxon>Waltera</taxon>
    </lineage>
</organism>
<gene>
    <name evidence="2" type="ORF">FYJ59_03115</name>
</gene>
<accession>A0A6L5YG46</accession>
<name>A0A6L5YG46_9FIRM</name>
<evidence type="ECO:0000259" key="1">
    <source>
        <dbReference type="Pfam" id="PF07486"/>
    </source>
</evidence>
<keyword evidence="3" id="KW-1185">Reference proteome</keyword>
<dbReference type="InterPro" id="IPR011105">
    <property type="entry name" value="Cell_wall_hydrolase_SleB"/>
</dbReference>
<dbReference type="Gene3D" id="1.10.10.2520">
    <property type="entry name" value="Cell wall hydrolase SleB, domain 1"/>
    <property type="match status" value="1"/>
</dbReference>